<dbReference type="AlphaFoldDB" id="A0AAD6U7H5"/>
<dbReference type="Proteomes" id="UP001222325">
    <property type="component" value="Unassembled WGS sequence"/>
</dbReference>
<dbReference type="GO" id="GO:0016491">
    <property type="term" value="F:oxidoreductase activity"/>
    <property type="evidence" value="ECO:0007669"/>
    <property type="project" value="UniProtKB-KW"/>
</dbReference>
<dbReference type="InterPro" id="IPR005399">
    <property type="entry name" value="K_chnl_volt-dep_bsu_KCNAB-rel"/>
</dbReference>
<dbReference type="InterPro" id="IPR023210">
    <property type="entry name" value="NADP_OxRdtase_dom"/>
</dbReference>
<dbReference type="PANTHER" id="PTHR43150:SF2">
    <property type="entry name" value="HYPERKINETIC, ISOFORM M"/>
    <property type="match status" value="1"/>
</dbReference>
<keyword evidence="3" id="KW-0560">Oxidoreductase</keyword>
<dbReference type="SUPFAM" id="SSF51430">
    <property type="entry name" value="NAD(P)-linked oxidoreductase"/>
    <property type="match status" value="1"/>
</dbReference>
<keyword evidence="6" id="KW-1185">Reference proteome</keyword>
<dbReference type="Pfam" id="PF00248">
    <property type="entry name" value="Aldo_ket_red"/>
    <property type="match status" value="1"/>
</dbReference>
<evidence type="ECO:0000256" key="2">
    <source>
        <dbReference type="ARBA" id="ARBA00022857"/>
    </source>
</evidence>
<organism evidence="5 6">
    <name type="scientific">Mycena belliarum</name>
    <dbReference type="NCBI Taxonomy" id="1033014"/>
    <lineage>
        <taxon>Eukaryota</taxon>
        <taxon>Fungi</taxon>
        <taxon>Dikarya</taxon>
        <taxon>Basidiomycota</taxon>
        <taxon>Agaricomycotina</taxon>
        <taxon>Agaricomycetes</taxon>
        <taxon>Agaricomycetidae</taxon>
        <taxon>Agaricales</taxon>
        <taxon>Marasmiineae</taxon>
        <taxon>Mycenaceae</taxon>
        <taxon>Mycena</taxon>
    </lineage>
</organism>
<keyword evidence="2" id="KW-0521">NADP</keyword>
<gene>
    <name evidence="5" type="ORF">B0H15DRAFT_293209</name>
</gene>
<evidence type="ECO:0000259" key="4">
    <source>
        <dbReference type="Pfam" id="PF00248"/>
    </source>
</evidence>
<sequence>MRECSRESTIAPKTCFPRSNADFLQASIMTGSRPTHAYPREGCLPGCHGPVRALTKLAKGLGSTLTYLTLAWVAKSPTTSTVILGVSSAAQLRENLGALEFLPKMTDAVMQQIEGVLGNKPTAENEFGRPHLAGCDARR</sequence>
<dbReference type="EMBL" id="JARJCN010000027">
    <property type="protein sequence ID" value="KAJ7087904.1"/>
    <property type="molecule type" value="Genomic_DNA"/>
</dbReference>
<evidence type="ECO:0000313" key="6">
    <source>
        <dbReference type="Proteomes" id="UP001222325"/>
    </source>
</evidence>
<evidence type="ECO:0000313" key="5">
    <source>
        <dbReference type="EMBL" id="KAJ7087904.1"/>
    </source>
</evidence>
<evidence type="ECO:0000256" key="3">
    <source>
        <dbReference type="ARBA" id="ARBA00023002"/>
    </source>
</evidence>
<comment type="similarity">
    <text evidence="1">Belongs to the shaker potassium channel beta subunit family.</text>
</comment>
<evidence type="ECO:0000256" key="1">
    <source>
        <dbReference type="ARBA" id="ARBA00006515"/>
    </source>
</evidence>
<proteinExistence type="inferred from homology"/>
<dbReference type="InterPro" id="IPR036812">
    <property type="entry name" value="NAD(P)_OxRdtase_dom_sf"/>
</dbReference>
<dbReference type="PANTHER" id="PTHR43150">
    <property type="entry name" value="HYPERKINETIC, ISOFORM M"/>
    <property type="match status" value="1"/>
</dbReference>
<protein>
    <recommendedName>
        <fullName evidence="4">NADP-dependent oxidoreductase domain-containing protein</fullName>
    </recommendedName>
</protein>
<comment type="caution">
    <text evidence="5">The sequence shown here is derived from an EMBL/GenBank/DDBJ whole genome shotgun (WGS) entry which is preliminary data.</text>
</comment>
<accession>A0AAD6U7H5</accession>
<feature type="domain" description="NADP-dependent oxidoreductase" evidence="4">
    <location>
        <begin position="52"/>
        <end position="116"/>
    </location>
</feature>
<reference evidence="5" key="1">
    <citation type="submission" date="2023-03" db="EMBL/GenBank/DDBJ databases">
        <title>Massive genome expansion in bonnet fungi (Mycena s.s.) driven by repeated elements and novel gene families across ecological guilds.</title>
        <authorList>
            <consortium name="Lawrence Berkeley National Laboratory"/>
            <person name="Harder C.B."/>
            <person name="Miyauchi S."/>
            <person name="Viragh M."/>
            <person name="Kuo A."/>
            <person name="Thoen E."/>
            <person name="Andreopoulos B."/>
            <person name="Lu D."/>
            <person name="Skrede I."/>
            <person name="Drula E."/>
            <person name="Henrissat B."/>
            <person name="Morin E."/>
            <person name="Kohler A."/>
            <person name="Barry K."/>
            <person name="LaButti K."/>
            <person name="Morin E."/>
            <person name="Salamov A."/>
            <person name="Lipzen A."/>
            <person name="Mereny Z."/>
            <person name="Hegedus B."/>
            <person name="Baldrian P."/>
            <person name="Stursova M."/>
            <person name="Weitz H."/>
            <person name="Taylor A."/>
            <person name="Grigoriev I.V."/>
            <person name="Nagy L.G."/>
            <person name="Martin F."/>
            <person name="Kauserud H."/>
        </authorList>
    </citation>
    <scope>NUCLEOTIDE SEQUENCE</scope>
    <source>
        <strain evidence="5">CBHHK173m</strain>
    </source>
</reference>
<name>A0AAD6U7H5_9AGAR</name>
<dbReference type="Gene3D" id="3.20.20.100">
    <property type="entry name" value="NADP-dependent oxidoreductase domain"/>
    <property type="match status" value="1"/>
</dbReference>